<evidence type="ECO:0000313" key="1">
    <source>
        <dbReference type="EMBL" id="ESW24000.1"/>
    </source>
</evidence>
<keyword evidence="2" id="KW-1185">Reference proteome</keyword>
<name>V7C3Z0_PHAVU</name>
<dbReference type="eggNOG" id="KOG1075">
    <property type="taxonomic scope" value="Eukaryota"/>
</dbReference>
<dbReference type="AlphaFoldDB" id="V7C3Z0"/>
<dbReference type="OMA" id="LWIYELP"/>
<sequence length="120" mass="13773">LSPNFLTLFAWTNDFIPSTMKNNKTQAWVRIYNLPLEYWRSSAIFFITRGISTLFSLDDHTMKTSNVFFARVLVDIGLLSFLSNKLLVERSGFAFITDVEYEGLSLFCSNCKMIGHDLAQ</sequence>
<organism evidence="1 2">
    <name type="scientific">Phaseolus vulgaris</name>
    <name type="common">Kidney bean</name>
    <name type="synonym">French bean</name>
    <dbReference type="NCBI Taxonomy" id="3885"/>
    <lineage>
        <taxon>Eukaryota</taxon>
        <taxon>Viridiplantae</taxon>
        <taxon>Streptophyta</taxon>
        <taxon>Embryophyta</taxon>
        <taxon>Tracheophyta</taxon>
        <taxon>Spermatophyta</taxon>
        <taxon>Magnoliopsida</taxon>
        <taxon>eudicotyledons</taxon>
        <taxon>Gunneridae</taxon>
        <taxon>Pentapetalae</taxon>
        <taxon>rosids</taxon>
        <taxon>fabids</taxon>
        <taxon>Fabales</taxon>
        <taxon>Fabaceae</taxon>
        <taxon>Papilionoideae</taxon>
        <taxon>50 kb inversion clade</taxon>
        <taxon>NPAAA clade</taxon>
        <taxon>indigoferoid/millettioid clade</taxon>
        <taxon>Phaseoleae</taxon>
        <taxon>Phaseolus</taxon>
    </lineage>
</organism>
<dbReference type="Gramene" id="ESW24000">
    <property type="protein sequence ID" value="ESW24000"/>
    <property type="gene ID" value="PHAVU_004G093800g"/>
</dbReference>
<dbReference type="OrthoDB" id="1924068at2759"/>
<dbReference type="EMBL" id="CM002291">
    <property type="protein sequence ID" value="ESW24000.1"/>
    <property type="molecule type" value="Genomic_DNA"/>
</dbReference>
<dbReference type="Proteomes" id="UP000000226">
    <property type="component" value="Chromosome 4"/>
</dbReference>
<protein>
    <submittedName>
        <fullName evidence="1">Uncharacterized protein</fullName>
    </submittedName>
</protein>
<dbReference type="PANTHER" id="PTHR31286">
    <property type="entry name" value="GLYCINE-RICH CELL WALL STRUCTURAL PROTEIN 1.8-LIKE"/>
    <property type="match status" value="1"/>
</dbReference>
<reference evidence="2" key="1">
    <citation type="journal article" date="2014" name="Nat. Genet.">
        <title>A reference genome for common bean and genome-wide analysis of dual domestications.</title>
        <authorList>
            <person name="Schmutz J."/>
            <person name="McClean P.E."/>
            <person name="Mamidi S."/>
            <person name="Wu G.A."/>
            <person name="Cannon S.B."/>
            <person name="Grimwood J."/>
            <person name="Jenkins J."/>
            <person name="Shu S."/>
            <person name="Song Q."/>
            <person name="Chavarro C."/>
            <person name="Torres-Torres M."/>
            <person name="Geffroy V."/>
            <person name="Moghaddam S.M."/>
            <person name="Gao D."/>
            <person name="Abernathy B."/>
            <person name="Barry K."/>
            <person name="Blair M."/>
            <person name="Brick M.A."/>
            <person name="Chovatia M."/>
            <person name="Gepts P."/>
            <person name="Goodstein D.M."/>
            <person name="Gonzales M."/>
            <person name="Hellsten U."/>
            <person name="Hyten D.L."/>
            <person name="Jia G."/>
            <person name="Kelly J.D."/>
            <person name="Kudrna D."/>
            <person name="Lee R."/>
            <person name="Richard M.M."/>
            <person name="Miklas P.N."/>
            <person name="Osorno J.M."/>
            <person name="Rodrigues J."/>
            <person name="Thareau V."/>
            <person name="Urrea C.A."/>
            <person name="Wang M."/>
            <person name="Yu Y."/>
            <person name="Zhang M."/>
            <person name="Wing R.A."/>
            <person name="Cregan P.B."/>
            <person name="Rokhsar D.S."/>
            <person name="Jackson S.A."/>
        </authorList>
    </citation>
    <scope>NUCLEOTIDE SEQUENCE [LARGE SCALE GENOMIC DNA]</scope>
    <source>
        <strain evidence="2">cv. G19833</strain>
    </source>
</reference>
<proteinExistence type="predicted"/>
<dbReference type="PANTHER" id="PTHR31286:SF176">
    <property type="entry name" value="DUF4283 DOMAIN PROTEIN"/>
    <property type="match status" value="1"/>
</dbReference>
<accession>V7C3Z0</accession>
<feature type="non-terminal residue" evidence="1">
    <location>
        <position position="1"/>
    </location>
</feature>
<gene>
    <name evidence="1" type="ORF">PHAVU_004G093800g</name>
</gene>
<dbReference type="InterPro" id="IPR040256">
    <property type="entry name" value="At4g02000-like"/>
</dbReference>
<evidence type="ECO:0000313" key="2">
    <source>
        <dbReference type="Proteomes" id="UP000000226"/>
    </source>
</evidence>